<reference evidence="1 2" key="1">
    <citation type="submission" date="2024-04" db="EMBL/GenBank/DDBJ databases">
        <title>Flavobacterium sp. DGU11 16S ribosomal RNA gene Genome sequencing and assembly.</title>
        <authorList>
            <person name="Park S."/>
        </authorList>
    </citation>
    <scope>NUCLEOTIDE SEQUENCE [LARGE SCALE GENOMIC DNA]</scope>
    <source>
        <strain evidence="1 2">DGU11</strain>
    </source>
</reference>
<evidence type="ECO:0000313" key="1">
    <source>
        <dbReference type="EMBL" id="MEL1246130.1"/>
    </source>
</evidence>
<dbReference type="Proteomes" id="UP001464555">
    <property type="component" value="Unassembled WGS sequence"/>
</dbReference>
<accession>A0ABU9I1U2</accession>
<proteinExistence type="predicted"/>
<organism evidence="1 2">
    <name type="scientific">Flavobacterium arundinis</name>
    <dbReference type="NCBI Taxonomy" id="3139143"/>
    <lineage>
        <taxon>Bacteria</taxon>
        <taxon>Pseudomonadati</taxon>
        <taxon>Bacteroidota</taxon>
        <taxon>Flavobacteriia</taxon>
        <taxon>Flavobacteriales</taxon>
        <taxon>Flavobacteriaceae</taxon>
        <taxon>Flavobacterium</taxon>
    </lineage>
</organism>
<evidence type="ECO:0000313" key="2">
    <source>
        <dbReference type="Proteomes" id="UP001464555"/>
    </source>
</evidence>
<name>A0ABU9I1U2_9FLAO</name>
<gene>
    <name evidence="1" type="ORF">AAEO56_17790</name>
</gene>
<evidence type="ECO:0008006" key="3">
    <source>
        <dbReference type="Google" id="ProtNLM"/>
    </source>
</evidence>
<comment type="caution">
    <text evidence="1">The sequence shown here is derived from an EMBL/GenBank/DDBJ whole genome shotgun (WGS) entry which is preliminary data.</text>
</comment>
<dbReference type="EMBL" id="JBBYHR010000012">
    <property type="protein sequence ID" value="MEL1246130.1"/>
    <property type="molecule type" value="Genomic_DNA"/>
</dbReference>
<sequence>MKIKVLQEQQIDKLLEKLNIDFEHEVVPVKVEDYSRAKQCYANVTEKVLRDGGKIHYGWSVHFTEGIIIEAERHAVWEDDNEQLLCVTPHPSGSKDVIFLTDNLPVDPSLQIDNVRLNITNNSLVNDWIHLSKTVGDIFYGYTDRKNDEEVIANTKILHVIQTLEEYRGLVIGLIKKGRAEKSNCFCKEGVNGKKYIHCHRKFIEAEIPELIASLAEFKLR</sequence>
<protein>
    <recommendedName>
        <fullName evidence="3">SEC-C motif-containing protein</fullName>
    </recommendedName>
</protein>
<keyword evidence="2" id="KW-1185">Reference proteome</keyword>
<dbReference type="RefSeq" id="WP_341698426.1">
    <property type="nucleotide sequence ID" value="NZ_JBBYHR010000012.1"/>
</dbReference>